<proteinExistence type="predicted"/>
<gene>
    <name evidence="2" type="ORF">ACFPZN_04365</name>
</gene>
<dbReference type="Proteomes" id="UP001596074">
    <property type="component" value="Unassembled WGS sequence"/>
</dbReference>
<reference evidence="3" key="1">
    <citation type="journal article" date="2019" name="Int. J. Syst. Evol. Microbiol.">
        <title>The Global Catalogue of Microorganisms (GCM) 10K type strain sequencing project: providing services to taxonomists for standard genome sequencing and annotation.</title>
        <authorList>
            <consortium name="The Broad Institute Genomics Platform"/>
            <consortium name="The Broad Institute Genome Sequencing Center for Infectious Disease"/>
            <person name="Wu L."/>
            <person name="Ma J."/>
        </authorList>
    </citation>
    <scope>NUCLEOTIDE SEQUENCE [LARGE SCALE GENOMIC DNA]</scope>
    <source>
        <strain evidence="3">KCTC 42087</strain>
    </source>
</reference>
<keyword evidence="1" id="KW-0812">Transmembrane</keyword>
<comment type="caution">
    <text evidence="2">The sequence shown here is derived from an EMBL/GenBank/DDBJ whole genome shotgun (WGS) entry which is preliminary data.</text>
</comment>
<keyword evidence="1" id="KW-1133">Transmembrane helix</keyword>
<keyword evidence="1" id="KW-0472">Membrane</keyword>
<organism evidence="2 3">
    <name type="scientific">Actinomadura rugatobispora</name>
    <dbReference type="NCBI Taxonomy" id="1994"/>
    <lineage>
        <taxon>Bacteria</taxon>
        <taxon>Bacillati</taxon>
        <taxon>Actinomycetota</taxon>
        <taxon>Actinomycetes</taxon>
        <taxon>Streptosporangiales</taxon>
        <taxon>Thermomonosporaceae</taxon>
        <taxon>Actinomadura</taxon>
    </lineage>
</organism>
<keyword evidence="3" id="KW-1185">Reference proteome</keyword>
<protein>
    <submittedName>
        <fullName evidence="2">Uncharacterized protein</fullName>
    </submittedName>
</protein>
<accession>A0ABW0ZNI4</accession>
<evidence type="ECO:0000256" key="1">
    <source>
        <dbReference type="SAM" id="Phobius"/>
    </source>
</evidence>
<feature type="transmembrane region" description="Helical" evidence="1">
    <location>
        <begin position="12"/>
        <end position="34"/>
    </location>
</feature>
<name>A0ABW0ZNI4_9ACTN</name>
<evidence type="ECO:0000313" key="3">
    <source>
        <dbReference type="Proteomes" id="UP001596074"/>
    </source>
</evidence>
<sequence length="104" mass="11855">MTPTGALRARWSVLMVLVTAVLITLANVAFTSYVQRQGDQRQAEQQQREKRAQEASQRQTLAVVCAWLELRINPEPPPTTARGREQLAADQRLYQQFGCKETKR</sequence>
<dbReference type="EMBL" id="JBHSON010000004">
    <property type="protein sequence ID" value="MFC5744844.1"/>
    <property type="molecule type" value="Genomic_DNA"/>
</dbReference>
<evidence type="ECO:0000313" key="2">
    <source>
        <dbReference type="EMBL" id="MFC5744844.1"/>
    </source>
</evidence>
<dbReference type="RefSeq" id="WP_378280361.1">
    <property type="nucleotide sequence ID" value="NZ_JBHSON010000004.1"/>
</dbReference>